<dbReference type="GO" id="GO:0008767">
    <property type="term" value="F:UDP-galactopyranose mutase activity"/>
    <property type="evidence" value="ECO:0007669"/>
    <property type="project" value="TreeGrafter"/>
</dbReference>
<comment type="caution">
    <text evidence="2">The sequence shown here is derived from an EMBL/GenBank/DDBJ whole genome shotgun (WGS) entry which is preliminary data.</text>
</comment>
<dbReference type="GO" id="GO:0050660">
    <property type="term" value="F:flavin adenine dinucleotide binding"/>
    <property type="evidence" value="ECO:0007669"/>
    <property type="project" value="TreeGrafter"/>
</dbReference>
<evidence type="ECO:0000259" key="1">
    <source>
        <dbReference type="Pfam" id="PF01593"/>
    </source>
</evidence>
<reference evidence="2" key="1">
    <citation type="journal article" date="2020" name="mSystems">
        <title>Genome- and Community-Level Interaction Insights into Carbon Utilization and Element Cycling Functions of Hydrothermarchaeota in Hydrothermal Sediment.</title>
        <authorList>
            <person name="Zhou Z."/>
            <person name="Liu Y."/>
            <person name="Xu W."/>
            <person name="Pan J."/>
            <person name="Luo Z.H."/>
            <person name="Li M."/>
        </authorList>
    </citation>
    <scope>NUCLEOTIDE SEQUENCE [LARGE SCALE GENOMIC DNA]</scope>
    <source>
        <strain evidence="2">SpSt-87</strain>
    </source>
</reference>
<dbReference type="PANTHER" id="PTHR21197:SF0">
    <property type="entry name" value="UDP-GALACTOPYRANOSE MUTASE"/>
    <property type="match status" value="1"/>
</dbReference>
<dbReference type="InterPro" id="IPR002937">
    <property type="entry name" value="Amino_oxidase"/>
</dbReference>
<dbReference type="InterPro" id="IPR036188">
    <property type="entry name" value="FAD/NAD-bd_sf"/>
</dbReference>
<dbReference type="GO" id="GO:0005829">
    <property type="term" value="C:cytosol"/>
    <property type="evidence" value="ECO:0007669"/>
    <property type="project" value="TreeGrafter"/>
</dbReference>
<sequence>MSKIGIVGAGLSGLAIANRIKNSVVFESESRPGGLLRTETLKGYTFDTGGSHIIFSKDDKILHEILDAIGDYVEHRRRAYIFYSNRFIKYPFENGISMLPAEERFHILKDFVENMIKEKKEPKNLLEWFYYVFGREITDRYLKPYNEKIWKRDLEDISLEWVGGRIPNPPVDDVLRSAVGIETEGYTHQLKFFYPLKGGIETLARSLAKGADVRVSERVSWIEAGEGRVYVETTEGQYEFEKLVYTAPLTNLPKIMDCNEIKGEIQKLDYNSLTVVGLGVKGEVPDFHWLYFPQDDIIFHRIAFLSNYSPYMAPEGCSTVIAEISRRPGERISNACDRVIDNLADVGFDFNVEVCGTWEWEHAYIVYNHHYREAVERIRAYLRERNVIPFGRFGGWEYLNMDEVMAKAKALAASVIE</sequence>
<dbReference type="Gene3D" id="3.50.50.60">
    <property type="entry name" value="FAD/NAD(P)-binding domain"/>
    <property type="match status" value="1"/>
</dbReference>
<dbReference type="GO" id="GO:0016491">
    <property type="term" value="F:oxidoreductase activity"/>
    <property type="evidence" value="ECO:0007669"/>
    <property type="project" value="InterPro"/>
</dbReference>
<dbReference type="PANTHER" id="PTHR21197">
    <property type="entry name" value="UDP-GALACTOPYRANOSE MUTASE"/>
    <property type="match status" value="1"/>
</dbReference>
<dbReference type="EMBL" id="DTLB01000017">
    <property type="protein sequence ID" value="HFW31970.1"/>
    <property type="molecule type" value="Genomic_DNA"/>
</dbReference>
<name>A0A7C3MFM2_ARCFL</name>
<accession>A0A7C3MFM2</accession>
<protein>
    <submittedName>
        <fullName evidence="2">FAD-dependent oxidoreductase</fullName>
    </submittedName>
</protein>
<evidence type="ECO:0000313" key="2">
    <source>
        <dbReference type="EMBL" id="HFW31970.1"/>
    </source>
</evidence>
<organism evidence="2">
    <name type="scientific">Archaeoglobus fulgidus</name>
    <dbReference type="NCBI Taxonomy" id="2234"/>
    <lineage>
        <taxon>Archaea</taxon>
        <taxon>Methanobacteriati</taxon>
        <taxon>Methanobacteriota</taxon>
        <taxon>Archaeoglobi</taxon>
        <taxon>Archaeoglobales</taxon>
        <taxon>Archaeoglobaceae</taxon>
        <taxon>Archaeoglobus</taxon>
    </lineage>
</organism>
<dbReference type="Pfam" id="PF01593">
    <property type="entry name" value="Amino_oxidase"/>
    <property type="match status" value="1"/>
</dbReference>
<dbReference type="SUPFAM" id="SSF51905">
    <property type="entry name" value="FAD/NAD(P)-binding domain"/>
    <property type="match status" value="1"/>
</dbReference>
<feature type="domain" description="Amine oxidase" evidence="1">
    <location>
        <begin position="11"/>
        <end position="319"/>
    </location>
</feature>
<gene>
    <name evidence="2" type="ORF">ENW66_03330</name>
</gene>
<dbReference type="AlphaFoldDB" id="A0A7C3MFM2"/>
<proteinExistence type="predicted"/>